<comment type="caution">
    <text evidence="2">The sequence shown here is derived from an EMBL/GenBank/DDBJ whole genome shotgun (WGS) entry which is preliminary data.</text>
</comment>
<evidence type="ECO:0000313" key="3">
    <source>
        <dbReference type="Proteomes" id="UP000216339"/>
    </source>
</evidence>
<protein>
    <recommendedName>
        <fullName evidence="4">DUF5666 domain-containing protein</fullName>
    </recommendedName>
</protein>
<sequence length="125" mass="12545">MDLVRIVTSFVLFVLSLTLAVCASATLPGVPEGPPAAAGVVASVRHSATASGVLVETGAACAFQAVADAETRVVRQEPSGRIVPAAIGAVAEGDSVAVYTDGTVMESCPLQGRAEVLVVFGPVPR</sequence>
<keyword evidence="1" id="KW-0732">Signal</keyword>
<evidence type="ECO:0008006" key="4">
    <source>
        <dbReference type="Google" id="ProtNLM"/>
    </source>
</evidence>
<reference evidence="2 3" key="1">
    <citation type="submission" date="2016-11" db="EMBL/GenBank/DDBJ databases">
        <title>Study of marine rhodopsin-containing bacteria.</title>
        <authorList>
            <person name="Yoshizawa S."/>
            <person name="Kumagai Y."/>
            <person name="Kogure K."/>
        </authorList>
    </citation>
    <scope>NUCLEOTIDE SEQUENCE [LARGE SCALE GENOMIC DNA]</scope>
    <source>
        <strain evidence="2 3">SAORIC-28</strain>
    </source>
</reference>
<dbReference type="Proteomes" id="UP000216339">
    <property type="component" value="Unassembled WGS sequence"/>
</dbReference>
<keyword evidence="3" id="KW-1185">Reference proteome</keyword>
<accession>A0A271IY19</accession>
<dbReference type="OrthoDB" id="9965255at2"/>
<dbReference type="AlphaFoldDB" id="A0A271IY19"/>
<proteinExistence type="predicted"/>
<evidence type="ECO:0000256" key="1">
    <source>
        <dbReference type="SAM" id="SignalP"/>
    </source>
</evidence>
<name>A0A271IY19_9BACT</name>
<evidence type="ECO:0000313" key="2">
    <source>
        <dbReference type="EMBL" id="PAP75977.1"/>
    </source>
</evidence>
<feature type="signal peptide" evidence="1">
    <location>
        <begin position="1"/>
        <end position="23"/>
    </location>
</feature>
<gene>
    <name evidence="2" type="ORF">BSZ37_05740</name>
</gene>
<organism evidence="2 3">
    <name type="scientific">Rubrivirga marina</name>
    <dbReference type="NCBI Taxonomy" id="1196024"/>
    <lineage>
        <taxon>Bacteria</taxon>
        <taxon>Pseudomonadati</taxon>
        <taxon>Rhodothermota</taxon>
        <taxon>Rhodothermia</taxon>
        <taxon>Rhodothermales</taxon>
        <taxon>Rubricoccaceae</taxon>
        <taxon>Rubrivirga</taxon>
    </lineage>
</organism>
<dbReference type="EMBL" id="MQWD01000001">
    <property type="protein sequence ID" value="PAP75977.1"/>
    <property type="molecule type" value="Genomic_DNA"/>
</dbReference>
<dbReference type="RefSeq" id="WP_095509620.1">
    <property type="nucleotide sequence ID" value="NZ_MQWD01000001.1"/>
</dbReference>
<feature type="chain" id="PRO_5012222070" description="DUF5666 domain-containing protein" evidence="1">
    <location>
        <begin position="24"/>
        <end position="125"/>
    </location>
</feature>